<dbReference type="GO" id="GO:0005524">
    <property type="term" value="F:ATP binding"/>
    <property type="evidence" value="ECO:0007669"/>
    <property type="project" value="UniProtKB-KW"/>
</dbReference>
<evidence type="ECO:0000256" key="2">
    <source>
        <dbReference type="ARBA" id="ARBA00022777"/>
    </source>
</evidence>
<dbReference type="RefSeq" id="WP_350331855.1">
    <property type="nucleotide sequence ID" value="NZ_CP054719.1"/>
</dbReference>
<keyword evidence="4 6" id="KW-0520">NAD</keyword>
<comment type="similarity">
    <text evidence="6">Belongs to the NAD kinase family.</text>
</comment>
<comment type="catalytic activity">
    <reaction evidence="5 6">
        <text>NAD(+) + ATP = ADP + NADP(+) + H(+)</text>
        <dbReference type="Rhea" id="RHEA:18629"/>
        <dbReference type="ChEBI" id="CHEBI:15378"/>
        <dbReference type="ChEBI" id="CHEBI:30616"/>
        <dbReference type="ChEBI" id="CHEBI:57540"/>
        <dbReference type="ChEBI" id="CHEBI:58349"/>
        <dbReference type="ChEBI" id="CHEBI:456216"/>
        <dbReference type="EC" id="2.7.1.23"/>
    </reaction>
</comment>
<gene>
    <name evidence="6 7" type="primary">nadK</name>
    <name evidence="7" type="ORF">CPBP_01092</name>
</gene>
<sequence length="253" mass="27921">MKIAFITANKIKARRTLDLIEQRYTNYPPEEADYLAILGGDGFMLKALRDYHALEKPFYGMNLGNLGFLMNSINEDGEDDIEALINEAKPVQLFPLEMTTIDVWDGEKTVLAFNDVSVTRASPQAAKLKVLVNDVVRVPKLIADGILVSTPAGSTAYNSSAGGPILPIQANLLALTPISPFRPKNWKGALLKNNDNVVIETLESKKRPVNAVADMVEIKRVVKVSVHQKHSVSATVLFSTHSHLEERIIAEQF</sequence>
<dbReference type="HAMAP" id="MF_00361">
    <property type="entry name" value="NAD_kinase"/>
    <property type="match status" value="1"/>
</dbReference>
<keyword evidence="6" id="KW-0547">Nucleotide-binding</keyword>
<dbReference type="EMBL" id="CP054719">
    <property type="protein sequence ID" value="QOL20303.1"/>
    <property type="molecule type" value="Genomic_DNA"/>
</dbReference>
<feature type="binding site" evidence="6">
    <location>
        <begin position="41"/>
        <end position="42"/>
    </location>
    <ligand>
        <name>NAD(+)</name>
        <dbReference type="ChEBI" id="CHEBI:57540"/>
    </ligand>
</feature>
<dbReference type="GO" id="GO:0051287">
    <property type="term" value="F:NAD binding"/>
    <property type="evidence" value="ECO:0007669"/>
    <property type="project" value="UniProtKB-ARBA"/>
</dbReference>
<organism evidence="7 8">
    <name type="scientific">Candidatus Bodocaedibacter vickermanii</name>
    <dbReference type="NCBI Taxonomy" id="2741701"/>
    <lineage>
        <taxon>Bacteria</taxon>
        <taxon>Pseudomonadati</taxon>
        <taxon>Pseudomonadota</taxon>
        <taxon>Alphaproteobacteria</taxon>
        <taxon>Holosporales</taxon>
        <taxon>Candidatus Paracaedibacteraceae</taxon>
        <taxon>Candidatus Bodocaedibacter</taxon>
    </lineage>
</organism>
<dbReference type="GO" id="GO:0019674">
    <property type="term" value="P:NAD+ metabolic process"/>
    <property type="evidence" value="ECO:0007669"/>
    <property type="project" value="InterPro"/>
</dbReference>
<keyword evidence="2 6" id="KW-0418">Kinase</keyword>
<feature type="binding site" evidence="6">
    <location>
        <position position="144"/>
    </location>
    <ligand>
        <name>NAD(+)</name>
        <dbReference type="ChEBI" id="CHEBI:57540"/>
    </ligand>
</feature>
<comment type="cofactor">
    <cofactor evidence="6">
        <name>a divalent metal cation</name>
        <dbReference type="ChEBI" id="CHEBI:60240"/>
    </cofactor>
</comment>
<keyword evidence="1 6" id="KW-0808">Transferase</keyword>
<dbReference type="PANTHER" id="PTHR20275">
    <property type="entry name" value="NAD KINASE"/>
    <property type="match status" value="1"/>
</dbReference>
<dbReference type="InterPro" id="IPR017437">
    <property type="entry name" value="ATP-NAD_kinase_PpnK-typ_C"/>
</dbReference>
<dbReference type="GO" id="GO:0006741">
    <property type="term" value="P:NADP+ biosynthetic process"/>
    <property type="evidence" value="ECO:0007669"/>
    <property type="project" value="UniProtKB-UniRule"/>
</dbReference>
<feature type="binding site" evidence="6">
    <location>
        <begin position="114"/>
        <end position="115"/>
    </location>
    <ligand>
        <name>NAD(+)</name>
        <dbReference type="ChEBI" id="CHEBI:57540"/>
    </ligand>
</feature>
<dbReference type="GO" id="GO:0046872">
    <property type="term" value="F:metal ion binding"/>
    <property type="evidence" value="ECO:0007669"/>
    <property type="project" value="UniProtKB-UniRule"/>
</dbReference>
<feature type="binding site" evidence="6">
    <location>
        <position position="46"/>
    </location>
    <ligand>
        <name>NAD(+)</name>
        <dbReference type="ChEBI" id="CHEBI:57540"/>
    </ligand>
</feature>
<dbReference type="AlphaFoldDB" id="A0A7L9RUK7"/>
<comment type="caution">
    <text evidence="6">Lacks conserved residue(s) required for the propagation of feature annotation.</text>
</comment>
<keyword evidence="8" id="KW-1185">Reference proteome</keyword>
<keyword evidence="6" id="KW-0963">Cytoplasm</keyword>
<dbReference type="EC" id="2.7.1.23" evidence="6"/>
<accession>A0A7L9RUK7</accession>
<dbReference type="SUPFAM" id="SSF111331">
    <property type="entry name" value="NAD kinase/diacylglycerol kinase-like"/>
    <property type="match status" value="1"/>
</dbReference>
<proteinExistence type="inferred from homology"/>
<evidence type="ECO:0000256" key="1">
    <source>
        <dbReference type="ARBA" id="ARBA00022679"/>
    </source>
</evidence>
<dbReference type="GO" id="GO:0003951">
    <property type="term" value="F:NAD+ kinase activity"/>
    <property type="evidence" value="ECO:0007669"/>
    <property type="project" value="UniProtKB-UniRule"/>
</dbReference>
<dbReference type="NCBIfam" id="NF003406">
    <property type="entry name" value="PRK04761.1"/>
    <property type="match status" value="1"/>
</dbReference>
<feature type="active site" description="Proton acceptor" evidence="6">
    <location>
        <position position="41"/>
    </location>
</feature>
<keyword evidence="6" id="KW-0067">ATP-binding</keyword>
<dbReference type="Gene3D" id="2.60.200.30">
    <property type="entry name" value="Probable inorganic polyphosphate/atp-NAD kinase, domain 2"/>
    <property type="match status" value="1"/>
</dbReference>
<keyword evidence="3 6" id="KW-0521">NADP</keyword>
<dbReference type="GO" id="GO:0005737">
    <property type="term" value="C:cytoplasm"/>
    <property type="evidence" value="ECO:0007669"/>
    <property type="project" value="UniProtKB-SubCell"/>
</dbReference>
<evidence type="ECO:0000256" key="4">
    <source>
        <dbReference type="ARBA" id="ARBA00023027"/>
    </source>
</evidence>
<dbReference type="InterPro" id="IPR017438">
    <property type="entry name" value="ATP-NAD_kinase_N"/>
</dbReference>
<dbReference type="PANTHER" id="PTHR20275:SF0">
    <property type="entry name" value="NAD KINASE"/>
    <property type="match status" value="1"/>
</dbReference>
<dbReference type="Pfam" id="PF20143">
    <property type="entry name" value="NAD_kinase_C"/>
    <property type="match status" value="1"/>
</dbReference>
<evidence type="ECO:0000256" key="6">
    <source>
        <dbReference type="HAMAP-Rule" id="MF_00361"/>
    </source>
</evidence>
<evidence type="ECO:0000256" key="3">
    <source>
        <dbReference type="ARBA" id="ARBA00022857"/>
    </source>
</evidence>
<evidence type="ECO:0000313" key="8">
    <source>
        <dbReference type="Proteomes" id="UP000594001"/>
    </source>
</evidence>
<evidence type="ECO:0000313" key="7">
    <source>
        <dbReference type="EMBL" id="QOL20303.1"/>
    </source>
</evidence>
<comment type="function">
    <text evidence="6">Involved in the regulation of the intracellular balance of NAD and NADP, and is a key enzyme in the biosynthesis of NADP. Catalyzes specifically the phosphorylation on 2'-hydroxyl of the adenosine moiety of NAD to yield NADP.</text>
</comment>
<name>A0A7L9RUK7_9PROT</name>
<feature type="binding site" evidence="6">
    <location>
        <position position="152"/>
    </location>
    <ligand>
        <name>NAD(+)</name>
        <dbReference type="ChEBI" id="CHEBI:57540"/>
    </ligand>
</feature>
<dbReference type="InterPro" id="IPR016064">
    <property type="entry name" value="NAD/diacylglycerol_kinase_sf"/>
</dbReference>
<dbReference type="Gene3D" id="3.40.50.10330">
    <property type="entry name" value="Probable inorganic polyphosphate/atp-NAD kinase, domain 1"/>
    <property type="match status" value="1"/>
</dbReference>
<dbReference type="KEGG" id="pbal:CPBP_01092"/>
<dbReference type="Proteomes" id="UP000594001">
    <property type="component" value="Chromosome"/>
</dbReference>
<comment type="subcellular location">
    <subcellularLocation>
        <location evidence="6">Cytoplasm</location>
    </subcellularLocation>
</comment>
<dbReference type="InterPro" id="IPR002504">
    <property type="entry name" value="NADK"/>
</dbReference>
<evidence type="ECO:0000256" key="5">
    <source>
        <dbReference type="ARBA" id="ARBA00047925"/>
    </source>
</evidence>
<reference evidence="7 8" key="1">
    <citation type="submission" date="2020-06" db="EMBL/GenBank/DDBJ databases">
        <title>The endosymbiont of the kinetoplastid Bodo saltans is a Paracaedibacter-like alpha-proteobacterium possessing a putative toxin-antitoxin system.</title>
        <authorList>
            <person name="Midha S."/>
            <person name="Rigden D.J."/>
            <person name="Siozios S."/>
            <person name="Hurst G.D.D."/>
            <person name="Jackson A.P."/>
        </authorList>
    </citation>
    <scope>NUCLEOTIDE SEQUENCE [LARGE SCALE GENOMIC DNA]</scope>
    <source>
        <strain evidence="7">Lake Konstanz</strain>
    </source>
</reference>
<protein>
    <recommendedName>
        <fullName evidence="6">NAD kinase</fullName>
        <ecNumber evidence="6">2.7.1.23</ecNumber>
    </recommendedName>
    <alternativeName>
        <fullName evidence="6">ATP-dependent NAD kinase</fullName>
    </alternativeName>
</protein>
<feature type="binding site" evidence="6">
    <location>
        <begin position="155"/>
        <end position="160"/>
    </location>
    <ligand>
        <name>NAD(+)</name>
        <dbReference type="ChEBI" id="CHEBI:57540"/>
    </ligand>
</feature>